<reference evidence="1 2" key="1">
    <citation type="submission" date="2023-02" db="EMBL/GenBank/DDBJ databases">
        <title>Genome sequence of Lentisphaera profundi SAORIC-696.</title>
        <authorList>
            <person name="Kim e."/>
            <person name="Cho J.-C."/>
            <person name="Choi A."/>
            <person name="Kang I."/>
        </authorList>
    </citation>
    <scope>NUCLEOTIDE SEQUENCE [LARGE SCALE GENOMIC DNA]</scope>
    <source>
        <strain evidence="1 2">SAORIC-696</strain>
    </source>
</reference>
<accession>A0ABY7VWD7</accession>
<keyword evidence="1" id="KW-0378">Hydrolase</keyword>
<dbReference type="EMBL" id="CP117812">
    <property type="protein sequence ID" value="WDE98535.1"/>
    <property type="molecule type" value="Genomic_DNA"/>
</dbReference>
<dbReference type="InterPro" id="IPR050583">
    <property type="entry name" value="Mycobacterial_A85_antigen"/>
</dbReference>
<proteinExistence type="predicted"/>
<dbReference type="PANTHER" id="PTHR48098:SF1">
    <property type="entry name" value="DIACYLGLYCEROL ACYLTRANSFERASE_MYCOLYLTRANSFERASE AG85A"/>
    <property type="match status" value="1"/>
</dbReference>
<evidence type="ECO:0000313" key="2">
    <source>
        <dbReference type="Proteomes" id="UP001214250"/>
    </source>
</evidence>
<protein>
    <submittedName>
        <fullName evidence="1">Alpha/beta hydrolase-fold protein</fullName>
    </submittedName>
</protein>
<dbReference type="GO" id="GO:0016787">
    <property type="term" value="F:hydrolase activity"/>
    <property type="evidence" value="ECO:0007669"/>
    <property type="project" value="UniProtKB-KW"/>
</dbReference>
<keyword evidence="2" id="KW-1185">Reference proteome</keyword>
<dbReference type="PANTHER" id="PTHR48098">
    <property type="entry name" value="ENTEROCHELIN ESTERASE-RELATED"/>
    <property type="match status" value="1"/>
</dbReference>
<gene>
    <name evidence="1" type="ORF">PQO03_11865</name>
</gene>
<organism evidence="1 2">
    <name type="scientific">Lentisphaera profundi</name>
    <dbReference type="NCBI Taxonomy" id="1658616"/>
    <lineage>
        <taxon>Bacteria</taxon>
        <taxon>Pseudomonadati</taxon>
        <taxon>Lentisphaerota</taxon>
        <taxon>Lentisphaeria</taxon>
        <taxon>Lentisphaerales</taxon>
        <taxon>Lentisphaeraceae</taxon>
        <taxon>Lentisphaera</taxon>
    </lineage>
</organism>
<dbReference type="InterPro" id="IPR029058">
    <property type="entry name" value="AB_hydrolase_fold"/>
</dbReference>
<dbReference type="RefSeq" id="WP_274153406.1">
    <property type="nucleotide sequence ID" value="NZ_CP117812.1"/>
</dbReference>
<dbReference type="Pfam" id="PF00756">
    <property type="entry name" value="Esterase"/>
    <property type="match status" value="1"/>
</dbReference>
<dbReference type="InterPro" id="IPR000801">
    <property type="entry name" value="Esterase-like"/>
</dbReference>
<dbReference type="Proteomes" id="UP001214250">
    <property type="component" value="Chromosome 2"/>
</dbReference>
<evidence type="ECO:0000313" key="1">
    <source>
        <dbReference type="EMBL" id="WDE98535.1"/>
    </source>
</evidence>
<name>A0ABY7VWD7_9BACT</name>
<dbReference type="Gene3D" id="3.40.50.1820">
    <property type="entry name" value="alpha/beta hydrolase"/>
    <property type="match status" value="1"/>
</dbReference>
<sequence length="270" mass="30283">MSSFRTIEISSDVPDGLKFLTVKSAHLKGRGDITLFEPQGDFSEPLPLVILLHGVYGSHWAWAFSGNAHKTAANMINSGEIEPMVLVMPSDGLWGDGSSYTSHNERDFEKWIVEDVVKAACEASPLVNEQSPKFISGLSMGGYGALRLGLRHPQIFTAISAHSAITCFSEMALFIEEDLNSLHKSWDESEELDIISEFSKEGKIHPHLRFDCGLSDQLIEGNRLFHKQLNELKVAHTYEEFGGAHEWDYWQNHLPGTLKFFNQFCKIKGK</sequence>
<dbReference type="SUPFAM" id="SSF53474">
    <property type="entry name" value="alpha/beta-Hydrolases"/>
    <property type="match status" value="1"/>
</dbReference>